<dbReference type="Proteomes" id="UP000199586">
    <property type="component" value="Unassembled WGS sequence"/>
</dbReference>
<dbReference type="GO" id="GO:0003913">
    <property type="term" value="F:DNA photolyase activity"/>
    <property type="evidence" value="ECO:0007669"/>
    <property type="project" value="TreeGrafter"/>
</dbReference>
<dbReference type="InterPro" id="IPR049539">
    <property type="entry name" value="SPL"/>
</dbReference>
<proteinExistence type="predicted"/>
<dbReference type="GO" id="GO:0051539">
    <property type="term" value="F:4 iron, 4 sulfur cluster binding"/>
    <property type="evidence" value="ECO:0007669"/>
    <property type="project" value="TreeGrafter"/>
</dbReference>
<gene>
    <name evidence="1" type="ORF">SAMN04488241_103232</name>
</gene>
<keyword evidence="2" id="KW-1185">Reference proteome</keyword>
<dbReference type="GO" id="GO:1904047">
    <property type="term" value="F:S-adenosyl-L-methionine binding"/>
    <property type="evidence" value="ECO:0007669"/>
    <property type="project" value="TreeGrafter"/>
</dbReference>
<dbReference type="Gene3D" id="3.40.50.12110">
    <property type="match status" value="1"/>
</dbReference>
<dbReference type="AlphaFoldDB" id="A0A1I5RFR3"/>
<sequence length="366" mass="41595">MVAARPRSHMPAMALPRTLIDPRLIYLEPAIRDYRRGREVLARFPDAELVEVASHWKIPQLADPALAEDWLRVKREILVLGVKKGMQMRPNGRSADFIAPSSSNGCAMACAYCYVGRRKGYANPISIFVNIDDVTRALARHAAKLGLKPEPNTIDPVDWVYDLGENGDLSVDASLSDNVRDLVAAFRGIPGAKGSFATKYVNRDLLGYDPQGRTRIRFSLMPETIARVVDVRTSPMSERIAAINDFVAARYEVHVNFSPVIVHEGWEAEWKALFAQLDAALSPAARAQLKCEVIFLTHNEGLHDLNLRWHPRAEEWLWRPDIQEAKWSQSGMRNLRYKAGWKRQWLDRYLGWLAEALPYCEVRYAF</sequence>
<name>A0A1I5RFR3_9SPHN</name>
<accession>A0A1I5RFR3</accession>
<dbReference type="STRING" id="634430.SAMN04488241_103232"/>
<dbReference type="PANTHER" id="PTHR37822">
    <property type="entry name" value="SPORE PHOTOPRODUCT LYASE-RELATED"/>
    <property type="match status" value="1"/>
</dbReference>
<reference evidence="1 2" key="1">
    <citation type="submission" date="2016-10" db="EMBL/GenBank/DDBJ databases">
        <authorList>
            <person name="de Groot N.N."/>
        </authorList>
    </citation>
    <scope>NUCLEOTIDE SEQUENCE [LARGE SCALE GENOMIC DNA]</scope>
    <source>
        <strain evidence="1 2">CGMCC 1.9113</strain>
    </source>
</reference>
<evidence type="ECO:0000313" key="1">
    <source>
        <dbReference type="EMBL" id="SFP57404.1"/>
    </source>
</evidence>
<dbReference type="GO" id="GO:0042601">
    <property type="term" value="C:endospore-forming forespore"/>
    <property type="evidence" value="ECO:0007669"/>
    <property type="project" value="TreeGrafter"/>
</dbReference>
<dbReference type="Pfam" id="PF20903">
    <property type="entry name" value="SPL"/>
    <property type="match status" value="1"/>
</dbReference>
<dbReference type="Gene3D" id="3.80.30.30">
    <property type="match status" value="1"/>
</dbReference>
<protein>
    <submittedName>
        <fullName evidence="1">Spore photoproduct lyase family protein</fullName>
    </submittedName>
</protein>
<organism evidence="1 2">
    <name type="scientific">Sphingomonas rubra</name>
    <dbReference type="NCBI Taxonomy" id="634430"/>
    <lineage>
        <taxon>Bacteria</taxon>
        <taxon>Pseudomonadati</taxon>
        <taxon>Pseudomonadota</taxon>
        <taxon>Alphaproteobacteria</taxon>
        <taxon>Sphingomonadales</taxon>
        <taxon>Sphingomonadaceae</taxon>
        <taxon>Sphingomonas</taxon>
    </lineage>
</organism>
<dbReference type="PANTHER" id="PTHR37822:SF2">
    <property type="entry name" value="SPORE PHOTOPRODUCT LYASE"/>
    <property type="match status" value="1"/>
</dbReference>
<dbReference type="EMBL" id="FOXP01000003">
    <property type="protein sequence ID" value="SFP57404.1"/>
    <property type="molecule type" value="Genomic_DNA"/>
</dbReference>
<dbReference type="InterPro" id="IPR023805">
    <property type="entry name" value="Uncharacterised_Spl-rel"/>
</dbReference>
<dbReference type="NCBIfam" id="TIGR03886">
    <property type="entry name" value="lyase_spl_fam"/>
    <property type="match status" value="1"/>
</dbReference>
<keyword evidence="1" id="KW-0456">Lyase</keyword>
<evidence type="ECO:0000313" key="2">
    <source>
        <dbReference type="Proteomes" id="UP000199586"/>
    </source>
</evidence>